<dbReference type="CDD" id="cd01449">
    <property type="entry name" value="TST_Repeat_2"/>
    <property type="match status" value="1"/>
</dbReference>
<gene>
    <name evidence="4" type="ORF">N4264_13380</name>
</gene>
<evidence type="ECO:0000313" key="5">
    <source>
        <dbReference type="Proteomes" id="UP001064632"/>
    </source>
</evidence>
<organism evidence="4 5">
    <name type="scientific">Tahibacter amnicola</name>
    <dbReference type="NCBI Taxonomy" id="2976241"/>
    <lineage>
        <taxon>Bacteria</taxon>
        <taxon>Pseudomonadati</taxon>
        <taxon>Pseudomonadota</taxon>
        <taxon>Gammaproteobacteria</taxon>
        <taxon>Lysobacterales</taxon>
        <taxon>Rhodanobacteraceae</taxon>
        <taxon>Tahibacter</taxon>
    </lineage>
</organism>
<dbReference type="InterPro" id="IPR001763">
    <property type="entry name" value="Rhodanese-like_dom"/>
</dbReference>
<evidence type="ECO:0000259" key="3">
    <source>
        <dbReference type="PROSITE" id="PS50206"/>
    </source>
</evidence>
<protein>
    <submittedName>
        <fullName evidence="4">Rhodanese-like domain-containing protein</fullName>
    </submittedName>
</protein>
<dbReference type="InterPro" id="IPR001307">
    <property type="entry name" value="Thiosulphate_STrfase_CS"/>
</dbReference>
<dbReference type="RefSeq" id="WP_261697534.1">
    <property type="nucleotide sequence ID" value="NZ_CP104694.1"/>
</dbReference>
<dbReference type="PROSITE" id="PS00380">
    <property type="entry name" value="RHODANESE_1"/>
    <property type="match status" value="1"/>
</dbReference>
<dbReference type="PANTHER" id="PTHR43855:SF1">
    <property type="entry name" value="THIOSULFATE SULFURTRANSFERASE"/>
    <property type="match status" value="1"/>
</dbReference>
<proteinExistence type="predicted"/>
<evidence type="ECO:0000256" key="2">
    <source>
        <dbReference type="SAM" id="SignalP"/>
    </source>
</evidence>
<feature type="signal peptide" evidence="2">
    <location>
        <begin position="1"/>
        <end position="22"/>
    </location>
</feature>
<feature type="domain" description="Rhodanese" evidence="3">
    <location>
        <begin position="185"/>
        <end position="300"/>
    </location>
</feature>
<dbReference type="PANTHER" id="PTHR43855">
    <property type="entry name" value="THIOSULFATE SULFURTRANSFERASE"/>
    <property type="match status" value="1"/>
</dbReference>
<dbReference type="CDD" id="cd01448">
    <property type="entry name" value="TST_Repeat_1"/>
    <property type="match status" value="1"/>
</dbReference>
<dbReference type="Pfam" id="PF00581">
    <property type="entry name" value="Rhodanese"/>
    <property type="match status" value="2"/>
</dbReference>
<dbReference type="InterPro" id="IPR036873">
    <property type="entry name" value="Rhodanese-like_dom_sf"/>
</dbReference>
<dbReference type="SMART" id="SM00450">
    <property type="entry name" value="RHOD"/>
    <property type="match status" value="2"/>
</dbReference>
<feature type="domain" description="Rhodanese" evidence="3">
    <location>
        <begin position="42"/>
        <end position="155"/>
    </location>
</feature>
<sequence>MKHKALIALALSLCLSTGVVRATDDIRSRLVVDSTWLASQLDDPKLVILHVGDPDDYAKGHIPGARLVTLDDLSVSEHTKNGLMLEMPADDELRTRLQKLGISDDSRIIVYYAKDWVSPATRIVFTMQYAGLGERTSLLDGGMKAWVRQGHSLSKAAASAAPGTLAPLKTEPLIVDAAYVREHVGTPGVSVVDGRAAVYYDGVDTGGAHGQVHKTGHIKGAHSIPFTELANDTLLIRSQDELKAIFDKAGVKPGDTVVGYCHVGQQATATLFAARLLGHPVKLYDKSFQDWSRGADNAVETAAARGRP</sequence>
<dbReference type="SUPFAM" id="SSF52821">
    <property type="entry name" value="Rhodanese/Cell cycle control phosphatase"/>
    <property type="match status" value="2"/>
</dbReference>
<evidence type="ECO:0000313" key="4">
    <source>
        <dbReference type="EMBL" id="UXI70588.1"/>
    </source>
</evidence>
<name>A0ABY6BM99_9GAMM</name>
<dbReference type="Gene3D" id="3.40.250.10">
    <property type="entry name" value="Rhodanese-like domain"/>
    <property type="match status" value="2"/>
</dbReference>
<keyword evidence="2" id="KW-0732">Signal</keyword>
<dbReference type="EMBL" id="CP104694">
    <property type="protein sequence ID" value="UXI70588.1"/>
    <property type="molecule type" value="Genomic_DNA"/>
</dbReference>
<dbReference type="InterPro" id="IPR051126">
    <property type="entry name" value="Thiosulfate_sulfurtransferase"/>
</dbReference>
<feature type="chain" id="PRO_5045740048" evidence="2">
    <location>
        <begin position="23"/>
        <end position="308"/>
    </location>
</feature>
<dbReference type="PROSITE" id="PS50206">
    <property type="entry name" value="RHODANESE_3"/>
    <property type="match status" value="2"/>
</dbReference>
<accession>A0ABY6BM99</accession>
<dbReference type="Proteomes" id="UP001064632">
    <property type="component" value="Chromosome"/>
</dbReference>
<reference evidence="4" key="1">
    <citation type="submission" date="2022-09" db="EMBL/GenBank/DDBJ databases">
        <title>Tahibacter sp. nov., isolated from a fresh water.</title>
        <authorList>
            <person name="Baek J.H."/>
            <person name="Lee J.K."/>
            <person name="Kim J.M."/>
            <person name="Jeon C.O."/>
        </authorList>
    </citation>
    <scope>NUCLEOTIDE SEQUENCE</scope>
    <source>
        <strain evidence="4">W38</strain>
    </source>
</reference>
<evidence type="ECO:0000256" key="1">
    <source>
        <dbReference type="ARBA" id="ARBA00022737"/>
    </source>
</evidence>
<keyword evidence="5" id="KW-1185">Reference proteome</keyword>
<keyword evidence="1" id="KW-0677">Repeat</keyword>